<feature type="coiled-coil region" evidence="1">
    <location>
        <begin position="769"/>
        <end position="796"/>
    </location>
</feature>
<accession>A0AAD1XMJ5</accession>
<gene>
    <name evidence="3" type="ORF">ECRASSUSDP1_LOCUS16751</name>
</gene>
<keyword evidence="4" id="KW-1185">Reference proteome</keyword>
<evidence type="ECO:0000313" key="3">
    <source>
        <dbReference type="EMBL" id="CAI2375389.1"/>
    </source>
</evidence>
<feature type="compositionally biased region" description="Polar residues" evidence="2">
    <location>
        <begin position="990"/>
        <end position="999"/>
    </location>
</feature>
<feature type="region of interest" description="Disordered" evidence="2">
    <location>
        <begin position="985"/>
        <end position="1027"/>
    </location>
</feature>
<feature type="region of interest" description="Disordered" evidence="2">
    <location>
        <begin position="452"/>
        <end position="472"/>
    </location>
</feature>
<dbReference type="AlphaFoldDB" id="A0AAD1XMJ5"/>
<feature type="region of interest" description="Disordered" evidence="2">
    <location>
        <begin position="573"/>
        <end position="708"/>
    </location>
</feature>
<organism evidence="3 4">
    <name type="scientific">Euplotes crassus</name>
    <dbReference type="NCBI Taxonomy" id="5936"/>
    <lineage>
        <taxon>Eukaryota</taxon>
        <taxon>Sar</taxon>
        <taxon>Alveolata</taxon>
        <taxon>Ciliophora</taxon>
        <taxon>Intramacronucleata</taxon>
        <taxon>Spirotrichea</taxon>
        <taxon>Hypotrichia</taxon>
        <taxon>Euplotida</taxon>
        <taxon>Euplotidae</taxon>
        <taxon>Moneuplotes</taxon>
    </lineage>
</organism>
<evidence type="ECO:0000313" key="4">
    <source>
        <dbReference type="Proteomes" id="UP001295684"/>
    </source>
</evidence>
<feature type="compositionally biased region" description="Basic and acidic residues" evidence="2">
    <location>
        <begin position="293"/>
        <end position="303"/>
    </location>
</feature>
<feature type="compositionally biased region" description="Basic residues" evidence="2">
    <location>
        <begin position="573"/>
        <end position="587"/>
    </location>
</feature>
<dbReference type="Proteomes" id="UP001295684">
    <property type="component" value="Unassembled WGS sequence"/>
</dbReference>
<feature type="compositionally biased region" description="Basic residues" evidence="2">
    <location>
        <begin position="655"/>
        <end position="666"/>
    </location>
</feature>
<feature type="region of interest" description="Disordered" evidence="2">
    <location>
        <begin position="1"/>
        <end position="41"/>
    </location>
</feature>
<feature type="region of interest" description="Disordered" evidence="2">
    <location>
        <begin position="260"/>
        <end position="306"/>
    </location>
</feature>
<comment type="caution">
    <text evidence="3">The sequence shown here is derived from an EMBL/GenBank/DDBJ whole genome shotgun (WGS) entry which is preliminary data.</text>
</comment>
<keyword evidence="1" id="KW-0175">Coiled coil</keyword>
<protein>
    <submittedName>
        <fullName evidence="3">Uncharacterized protein</fullName>
    </submittedName>
</protein>
<proteinExistence type="predicted"/>
<reference evidence="3" key="1">
    <citation type="submission" date="2023-07" db="EMBL/GenBank/DDBJ databases">
        <authorList>
            <consortium name="AG Swart"/>
            <person name="Singh M."/>
            <person name="Singh A."/>
            <person name="Seah K."/>
            <person name="Emmerich C."/>
        </authorList>
    </citation>
    <scope>NUCLEOTIDE SEQUENCE</scope>
    <source>
        <strain evidence="3">DP1</strain>
    </source>
</reference>
<feature type="compositionally biased region" description="Polar residues" evidence="2">
    <location>
        <begin position="686"/>
        <end position="695"/>
    </location>
</feature>
<evidence type="ECO:0000256" key="2">
    <source>
        <dbReference type="SAM" id="MobiDB-lite"/>
    </source>
</evidence>
<evidence type="ECO:0000256" key="1">
    <source>
        <dbReference type="SAM" id="Coils"/>
    </source>
</evidence>
<feature type="compositionally biased region" description="Basic and acidic residues" evidence="2">
    <location>
        <begin position="273"/>
        <end position="285"/>
    </location>
</feature>
<sequence>MQGSKSSNRKSDKGSKGSKNSQRKPAQKPVAKNKPAEPTGKNKSLFVYSKELPEAVIEVLDAIDENQTALKKLIGKGIKINNFIAFESKCEELLGVEINQIIDYFSHKYVKPKDKFVISFEDFIDLTQRWADSHLVQEQPYFTNEESNQFLEEQKHEMQAKSRDNLVLKLDKHSEKVQEIFEKYASKDQSEEEKDQIPQLSVKLKHIPEIMDDLSYLTSICIVPFQDHVDGKISKKCSKKAVDELSHYLWKRLHQASVSSLRKSSNKQGIYKHSPDGKQKPKDLSTKSIKSVKSKDPKPDSSKRTVQTKVLKDGKEVIQEIEVSDHENPLVLSTGKSIAFEDERYNLEKGESELPYNMFQHYLEDFFSSHPEFVFLDTNNEFDSKFNTSVPFDSQRTSLQVPDSSNNAIKKKLESDIATYEYLLATDQLKDPNEKESAQKLVATLKKQLKEHERRTTQSIKGSHRTTHQLSKEELRERGLKEIFNFYSRQHIPQGVPFEELEVIMKQVDLGEFTSFCKDFEINLPRIEIKRAFNAVSLNHKALEFEGFYKGILRMGVMINDLEVQRLRKKLGIKPKSKNPSRIKKHADKSESGSSESGSDSDGDDSDASKTQTTKVNKKSRKESSGDDSGSDSDDKSEQSKRLKNKSRSTQNRSKMSKRSKKSRKSTHNEGSSSSSGSDSEDGSSKASKTEITGKSNKKPKKDTTEEDKKRLKLLEAKTNEDLFEEILDFIQCHDANIYRKKIKGFRLAFNIREKTYRMPDSTLLRPNKVRSKQSAEQLKKKVKEMKDNRLRKKQAEEFLKEQKMIKNRQTLKKMHQKMLNRKFEQNPIDVQSSYVKSMMQSKKNTSRHAQVNLGVLKMMHYSDFNLGDEDDFRPEDIIEDDDSDDSILALYENEPKEEIVIPQDKITINNANQIQYDEKVVGLKKSIKKQIGTSRENKKEFLSVKNKANPNKSTIAERYKAGRNLASIRAQDNANSLAYQNGAKRLRHNNSASKVSQSVDRHPLTKRPKNQLANLTSIHGPEVKGTTKNIKTKVLLNPHKRNEVGILSQKAHLGTHHAPKLHGHNRSLFLDPTHMESPNERRILKLVDKQIDKGLRAANKSKNYYNHS</sequence>
<name>A0AAD1XMJ5_EUPCR</name>
<dbReference type="EMBL" id="CAMPGE010016863">
    <property type="protein sequence ID" value="CAI2375389.1"/>
    <property type="molecule type" value="Genomic_DNA"/>
</dbReference>